<dbReference type="Proteomes" id="UP000238274">
    <property type="component" value="Unassembled WGS sequence"/>
</dbReference>
<proteinExistence type="predicted"/>
<feature type="compositionally biased region" description="Basic and acidic residues" evidence="1">
    <location>
        <begin position="195"/>
        <end position="206"/>
    </location>
</feature>
<evidence type="ECO:0000313" key="2">
    <source>
        <dbReference type="EMBL" id="POV97944.1"/>
    </source>
</evidence>
<evidence type="ECO:0000313" key="3">
    <source>
        <dbReference type="Proteomes" id="UP000238274"/>
    </source>
</evidence>
<reference evidence="3" key="3">
    <citation type="journal article" date="2018" name="Mol. Plant Microbe Interact.">
        <title>Genome sequence resources for the wheat stripe rust pathogen (Puccinia striiformis f. sp. tritici) and the barley stripe rust pathogen (Puccinia striiformis f. sp. hordei).</title>
        <authorList>
            <person name="Xia C."/>
            <person name="Wang M."/>
            <person name="Yin C."/>
            <person name="Cornejo O.E."/>
            <person name="Hulbert S.H."/>
            <person name="Chen X."/>
        </authorList>
    </citation>
    <scope>NUCLEOTIDE SEQUENCE [LARGE SCALE GENOMIC DNA]</scope>
    <source>
        <strain evidence="3">93TX-2</strain>
    </source>
</reference>
<gene>
    <name evidence="2" type="ORF">PSHT_14310</name>
</gene>
<dbReference type="AlphaFoldDB" id="A0A2S4ULD9"/>
<dbReference type="CDD" id="cd00084">
    <property type="entry name" value="HMG-box_SF"/>
    <property type="match status" value="1"/>
</dbReference>
<accession>A0A2S4ULD9</accession>
<dbReference type="EMBL" id="PKSM01000315">
    <property type="protein sequence ID" value="POV97944.1"/>
    <property type="molecule type" value="Genomic_DNA"/>
</dbReference>
<sequence>MRGPTTYNNFCRFDPKAREILSTREPLKVRCKEVGKLWATIDPETKAEYKDAAYIETIRGDIPMLVTANGSIQTARKTHVAKTTLNLASNQSSITFVKRWAKDTIKRMNEIAACHRIQGFLVIASGKSSGDIFETGGTTLGVSFLNMLIKAGDPLRKLHTYAAGMSVFQELTGDAPVAEQAGIAATPLTQKRKHREIEEPAQERSR</sequence>
<reference evidence="2 3" key="1">
    <citation type="submission" date="2017-12" db="EMBL/GenBank/DDBJ databases">
        <title>Gene loss provides genomic basis for host adaptation in cereal stripe rust fungi.</title>
        <authorList>
            <person name="Xia C."/>
        </authorList>
    </citation>
    <scope>NUCLEOTIDE SEQUENCE [LARGE SCALE GENOMIC DNA]</scope>
    <source>
        <strain evidence="2 3">93TX-2</strain>
    </source>
</reference>
<comment type="caution">
    <text evidence="2">The sequence shown here is derived from an EMBL/GenBank/DDBJ whole genome shotgun (WGS) entry which is preliminary data.</text>
</comment>
<reference evidence="3" key="2">
    <citation type="journal article" date="2018" name="BMC Genomics">
        <title>Genomic insights into host adaptation between the wheat stripe rust pathogen (Puccinia striiformis f. sp. tritici) and the barley stripe rust pathogen (Puccinia striiformis f. sp. hordei).</title>
        <authorList>
            <person name="Xia C."/>
            <person name="Wang M."/>
            <person name="Yin C."/>
            <person name="Cornejo O.E."/>
            <person name="Hulbert S.H."/>
            <person name="Chen X."/>
        </authorList>
    </citation>
    <scope>NUCLEOTIDE SEQUENCE [LARGE SCALE GENOMIC DNA]</scope>
    <source>
        <strain evidence="3">93TX-2</strain>
    </source>
</reference>
<dbReference type="OrthoDB" id="10422785at2759"/>
<feature type="region of interest" description="Disordered" evidence="1">
    <location>
        <begin position="182"/>
        <end position="206"/>
    </location>
</feature>
<organism evidence="2 3">
    <name type="scientific">Puccinia striiformis</name>
    <dbReference type="NCBI Taxonomy" id="27350"/>
    <lineage>
        <taxon>Eukaryota</taxon>
        <taxon>Fungi</taxon>
        <taxon>Dikarya</taxon>
        <taxon>Basidiomycota</taxon>
        <taxon>Pucciniomycotina</taxon>
        <taxon>Pucciniomycetes</taxon>
        <taxon>Pucciniales</taxon>
        <taxon>Pucciniaceae</taxon>
        <taxon>Puccinia</taxon>
    </lineage>
</organism>
<dbReference type="VEuPathDB" id="FungiDB:PSHT_14310"/>
<keyword evidence="3" id="KW-1185">Reference proteome</keyword>
<name>A0A2S4ULD9_9BASI</name>
<evidence type="ECO:0000256" key="1">
    <source>
        <dbReference type="SAM" id="MobiDB-lite"/>
    </source>
</evidence>
<protein>
    <submittedName>
        <fullName evidence="2">Uncharacterized protein</fullName>
    </submittedName>
</protein>